<reference evidence="2" key="1">
    <citation type="submission" date="2017-03" db="EMBL/GenBank/DDBJ databases">
        <authorList>
            <person name="Monnet C."/>
        </authorList>
    </citation>
    <scope>NUCLEOTIDE SEQUENCE [LARGE SCALE GENOMIC DNA]</scope>
    <source>
        <strain evidence="2">ATCC 9175</strain>
    </source>
</reference>
<feature type="region of interest" description="Disordered" evidence="1">
    <location>
        <begin position="142"/>
        <end position="166"/>
    </location>
</feature>
<keyword evidence="3" id="KW-1185">Reference proteome</keyword>
<comment type="caution">
    <text evidence="2">The sequence shown here is derived from an EMBL/GenBank/DDBJ whole genome shotgun (WGS) entry which is preliminary data.</text>
</comment>
<organism evidence="2 3">
    <name type="scientific">Brevibacterium aurantiacum</name>
    <dbReference type="NCBI Taxonomy" id="273384"/>
    <lineage>
        <taxon>Bacteria</taxon>
        <taxon>Bacillati</taxon>
        <taxon>Actinomycetota</taxon>
        <taxon>Actinomycetes</taxon>
        <taxon>Micrococcales</taxon>
        <taxon>Brevibacteriaceae</taxon>
        <taxon>Brevibacterium</taxon>
    </lineage>
</organism>
<evidence type="ECO:0000313" key="2">
    <source>
        <dbReference type="EMBL" id="SMX87283.1"/>
    </source>
</evidence>
<dbReference type="EMBL" id="FXZB01000016">
    <property type="protein sequence ID" value="SMX87283.1"/>
    <property type="molecule type" value="Genomic_DNA"/>
</dbReference>
<gene>
    <name evidence="2" type="ORF">BAUR9175_02478</name>
</gene>
<proteinExistence type="predicted"/>
<dbReference type="InterPro" id="IPR023833">
    <property type="entry name" value="Signal_pept_SipW-depend-type"/>
</dbReference>
<feature type="non-terminal residue" evidence="2">
    <location>
        <position position="166"/>
    </location>
</feature>
<protein>
    <submittedName>
        <fullName evidence="2">SipW-cognate class signal peptide</fullName>
    </submittedName>
</protein>
<name>A0A2H1JIM6_BREAU</name>
<evidence type="ECO:0000256" key="1">
    <source>
        <dbReference type="SAM" id="MobiDB-lite"/>
    </source>
</evidence>
<sequence length="166" mass="18538">MSRASRQRPKQKRRIQAFFAGLLLVMIVLGLSGVHSTLAAWTDEDEATGAFTAGKIQPVQNLKCIDSDDGLLPLLLKTEVQLDWDRPDVPDDVAIEYVVSWQPSLIGDSGSRTITENSYVYKSRGVSPIEWWHSHQGLHPQKCEEPSWDPASSSAKNLTKGIPRWL</sequence>
<dbReference type="AlphaFoldDB" id="A0A2H1JIM6"/>
<dbReference type="Proteomes" id="UP000234525">
    <property type="component" value="Unassembled WGS sequence"/>
</dbReference>
<evidence type="ECO:0000313" key="3">
    <source>
        <dbReference type="Proteomes" id="UP000234525"/>
    </source>
</evidence>
<dbReference type="NCBIfam" id="TIGR04088">
    <property type="entry name" value="cognate_SipW"/>
    <property type="match status" value="1"/>
</dbReference>
<accession>A0A2H1JIM6</accession>